<dbReference type="InterPro" id="IPR029027">
    <property type="entry name" value="Single_a-helix_sf"/>
</dbReference>
<evidence type="ECO:0000256" key="1">
    <source>
        <dbReference type="SAM" id="Phobius"/>
    </source>
</evidence>
<dbReference type="Proteomes" id="UP001652580">
    <property type="component" value="Chromosome 11"/>
</dbReference>
<evidence type="ECO:0000313" key="2">
    <source>
        <dbReference type="Proteomes" id="UP001652580"/>
    </source>
</evidence>
<dbReference type="InterPro" id="IPR015089">
    <property type="entry name" value="UQCR"/>
</dbReference>
<organism evidence="2 3">
    <name type="scientific">Balaenoptera acutorostrata</name>
    <name type="common">Common minke whale</name>
    <name type="synonym">Balaena rostrata</name>
    <dbReference type="NCBI Taxonomy" id="9767"/>
    <lineage>
        <taxon>Eukaryota</taxon>
        <taxon>Metazoa</taxon>
        <taxon>Chordata</taxon>
        <taxon>Craniata</taxon>
        <taxon>Vertebrata</taxon>
        <taxon>Euteleostomi</taxon>
        <taxon>Mammalia</taxon>
        <taxon>Eutheria</taxon>
        <taxon>Laurasiatheria</taxon>
        <taxon>Artiodactyla</taxon>
        <taxon>Whippomorpha</taxon>
        <taxon>Cetacea</taxon>
        <taxon>Mysticeti</taxon>
        <taxon>Balaenopteridae</taxon>
        <taxon>Balaenoptera</taxon>
    </lineage>
</organism>
<dbReference type="PANTHER" id="PTHR15420:SF2">
    <property type="entry name" value="CYTOCHROME B-C1 COMPLEX SUBUNIT 10"/>
    <property type="match status" value="1"/>
</dbReference>
<keyword evidence="1" id="KW-1133">Transmembrane helix</keyword>
<evidence type="ECO:0000313" key="3">
    <source>
        <dbReference type="RefSeq" id="XP_057413401.1"/>
    </source>
</evidence>
<dbReference type="GeneID" id="103007095"/>
<keyword evidence="2" id="KW-1185">Reference proteome</keyword>
<accession>A0ABM3UGB8</accession>
<reference evidence="3" key="1">
    <citation type="submission" date="2025-08" db="UniProtKB">
        <authorList>
            <consortium name="RefSeq"/>
        </authorList>
    </citation>
    <scope>IDENTIFICATION</scope>
</reference>
<dbReference type="PANTHER" id="PTHR15420">
    <property type="entry name" value="UBIQUINOL-CYTOCHROME C REDUCTASE COMPLEX 6.4 KD PROTEIN"/>
    <property type="match status" value="1"/>
</dbReference>
<proteinExistence type="predicted"/>
<dbReference type="SUPFAM" id="SSF81518">
    <property type="entry name" value="Subunit XI (6.4 kDa protein) of cytochrome bc1 complex (Ubiquinol-cytochrome c reductase)"/>
    <property type="match status" value="1"/>
</dbReference>
<dbReference type="RefSeq" id="XP_057413401.1">
    <property type="nucleotide sequence ID" value="XM_057557418.1"/>
</dbReference>
<feature type="transmembrane region" description="Helical" evidence="1">
    <location>
        <begin position="21"/>
        <end position="41"/>
    </location>
</feature>
<protein>
    <submittedName>
        <fullName evidence="3">Cytochrome b-c1 complex subunit 10-like</fullName>
    </submittedName>
</protein>
<keyword evidence="1" id="KW-0812">Transmembrane</keyword>
<name>A0ABM3UGB8_BALAC</name>
<keyword evidence="1" id="KW-0472">Membrane</keyword>
<sequence>MLSNFLGRRYRELAGNWTPTVGVWGAMGPVGLVWATGWRLILDWVPYNSGKFKKDN</sequence>
<gene>
    <name evidence="3" type="primary">LOC103007095</name>
</gene>
<dbReference type="Pfam" id="PF08997">
    <property type="entry name" value="UCR_6-4kD"/>
    <property type="match status" value="1"/>
</dbReference>
<dbReference type="Gene3D" id="1.20.5.220">
    <property type="match status" value="1"/>
</dbReference>